<keyword evidence="13" id="KW-1185">Reference proteome</keyword>
<dbReference type="InterPro" id="IPR002219">
    <property type="entry name" value="PKC_DAG/PE"/>
</dbReference>
<evidence type="ECO:0000256" key="4">
    <source>
        <dbReference type="ARBA" id="ARBA00022475"/>
    </source>
</evidence>
<dbReference type="InterPro" id="IPR001452">
    <property type="entry name" value="SH3_domain"/>
</dbReference>
<dbReference type="Pfam" id="PF00018">
    <property type="entry name" value="SH3_1"/>
    <property type="match status" value="1"/>
</dbReference>
<evidence type="ECO:0000256" key="11">
    <source>
        <dbReference type="SAM" id="MobiDB-lite"/>
    </source>
</evidence>
<feature type="region of interest" description="Disordered" evidence="11">
    <location>
        <begin position="430"/>
        <end position="477"/>
    </location>
</feature>
<evidence type="ECO:0000256" key="6">
    <source>
        <dbReference type="ARBA" id="ARBA00022723"/>
    </source>
</evidence>
<dbReference type="SUPFAM" id="SSF50044">
    <property type="entry name" value="SH3-domain"/>
    <property type="match status" value="1"/>
</dbReference>
<sequence>MIDQYYKETLPQLLQELDDVYQDVSAVVEEAFAQGTDVISLKSVDTSRRYEGLTLLSKNIKPSADLNAFVKTLNIPDSMTITKHLYFSPPQVTVDHPQPIPLIFRDEIHVDRVSQSSIRNVLKIYRLWFEYKLEAWRIKLYNKVNELQEDISLKRFDLRIANLHLAAIQSQKELFATKCETSMSGLGTPPSSASGSTAAVNSADLLLRERKLSSSSGGTTGGASGGMKNKWKDKELATLLLRLFLETNHIFQEYTYKKITPCDVCSQILRGHTRQGMKCKLCRLNVHPDCQEKAAKCQPKTRLLRRQKSASELDPRIGNLVDEDSLYEYYEPEAIIDPGNNNTPGSSEKVFIGGSYSASTGCSSNLIDSYRGNNDTPKLANLVAGLIQSHALMSGGIAIGAAIRPEVAAANLSHLSRYNSKKDITEELWLNNAPSSPVQSRRPGQLRTTTTTRMSSVELPDEAEKSVSSASTSPCPSPKPNRFTLANVFVVLYNFKPRHADELDLKAGQMLTVIDTSDKDWWKGKCLGSIGFFPSTYVNKLLPGEKPFQIKLLFVYLKKTTNEMEQSLSEILIIYKVIVQVNIYKKFECFVNISDPDNHACDDDSERDEISQCYRHIRISSRFCRHSGNILLHRKWKYHLDHPNVIDLNTVPHNSQTRQAGKAISAQTFSEIVELIMTSSDVVSTYYDDEKDCNLSSASNSIVKAKSFYLIEFKPIDGMNKFCSLVRQDGELVAIWTRLKDSHQKLEEIELALKASK</sequence>
<evidence type="ECO:0000256" key="9">
    <source>
        <dbReference type="ARBA" id="ARBA00022833"/>
    </source>
</evidence>
<feature type="compositionally biased region" description="Polar residues" evidence="11">
    <location>
        <begin position="446"/>
        <end position="455"/>
    </location>
</feature>
<evidence type="ECO:0000313" key="13">
    <source>
        <dbReference type="Proteomes" id="UP000675881"/>
    </source>
</evidence>
<evidence type="ECO:0000256" key="10">
    <source>
        <dbReference type="ARBA" id="ARBA00023136"/>
    </source>
</evidence>
<dbReference type="FunFam" id="2.30.30.40:FF:000221">
    <property type="entry name" value="SH3 and cysteine-rich domain-containing protein 2"/>
    <property type="match status" value="1"/>
</dbReference>
<evidence type="ECO:0000256" key="2">
    <source>
        <dbReference type="ARBA" id="ARBA00004496"/>
    </source>
</evidence>
<evidence type="ECO:0000256" key="3">
    <source>
        <dbReference type="ARBA" id="ARBA00022443"/>
    </source>
</evidence>
<dbReference type="AlphaFoldDB" id="A0A7R8HC94"/>
<dbReference type="Gene3D" id="3.30.60.20">
    <property type="match status" value="1"/>
</dbReference>
<keyword evidence="3" id="KW-0728">SH3 domain</keyword>
<evidence type="ECO:0000256" key="5">
    <source>
        <dbReference type="ARBA" id="ARBA00022490"/>
    </source>
</evidence>
<evidence type="ECO:0000256" key="8">
    <source>
        <dbReference type="ARBA" id="ARBA00022771"/>
    </source>
</evidence>
<dbReference type="EMBL" id="HG994585">
    <property type="protein sequence ID" value="CAF2985638.1"/>
    <property type="molecule type" value="Genomic_DNA"/>
</dbReference>
<dbReference type="CDD" id="cd20817">
    <property type="entry name" value="C1_Stac"/>
    <property type="match status" value="1"/>
</dbReference>
<organism evidence="12 13">
    <name type="scientific">Lepeophtheirus salmonis</name>
    <name type="common">Salmon louse</name>
    <name type="synonym">Caligus salmonis</name>
    <dbReference type="NCBI Taxonomy" id="72036"/>
    <lineage>
        <taxon>Eukaryota</taxon>
        <taxon>Metazoa</taxon>
        <taxon>Ecdysozoa</taxon>
        <taxon>Arthropoda</taxon>
        <taxon>Crustacea</taxon>
        <taxon>Multicrustacea</taxon>
        <taxon>Hexanauplia</taxon>
        <taxon>Copepoda</taxon>
        <taxon>Siphonostomatoida</taxon>
        <taxon>Caligidae</taxon>
        <taxon>Lepeophtheirus</taxon>
    </lineage>
</organism>
<dbReference type="PANTHER" id="PTHR15135">
    <property type="entry name" value="STAC"/>
    <property type="match status" value="1"/>
</dbReference>
<keyword evidence="4" id="KW-1003">Cell membrane</keyword>
<dbReference type="PANTHER" id="PTHR15135:SF7">
    <property type="entry name" value="STAC-LIKE, ISOFORM J"/>
    <property type="match status" value="1"/>
</dbReference>
<dbReference type="Gene3D" id="1.20.1270.60">
    <property type="entry name" value="Arfaptin homology (AH) domain/BAR domain"/>
    <property type="match status" value="1"/>
</dbReference>
<dbReference type="GO" id="GO:0008270">
    <property type="term" value="F:zinc ion binding"/>
    <property type="evidence" value="ECO:0007669"/>
    <property type="project" value="UniProtKB-KW"/>
</dbReference>
<keyword evidence="7" id="KW-0677">Repeat</keyword>
<dbReference type="FunFam" id="3.30.60.20:FF:000056">
    <property type="entry name" value="Uncharacterized protein, isoform C"/>
    <property type="match status" value="1"/>
</dbReference>
<dbReference type="PROSITE" id="PS50002">
    <property type="entry name" value="SH3"/>
    <property type="match status" value="1"/>
</dbReference>
<evidence type="ECO:0000256" key="1">
    <source>
        <dbReference type="ARBA" id="ARBA00004278"/>
    </source>
</evidence>
<dbReference type="GO" id="GO:0003009">
    <property type="term" value="P:skeletal muscle contraction"/>
    <property type="evidence" value="ECO:0007669"/>
    <property type="project" value="TreeGrafter"/>
</dbReference>
<reference evidence="12" key="1">
    <citation type="submission" date="2021-02" db="EMBL/GenBank/DDBJ databases">
        <authorList>
            <person name="Bekaert M."/>
        </authorList>
    </citation>
    <scope>NUCLEOTIDE SEQUENCE</scope>
    <source>
        <strain evidence="12">IoA-00</strain>
    </source>
</reference>
<dbReference type="SUPFAM" id="SSF57889">
    <property type="entry name" value="Cysteine-rich domain"/>
    <property type="match status" value="1"/>
</dbReference>
<dbReference type="InterPro" id="IPR039688">
    <property type="entry name" value="STAC1/2/3"/>
</dbReference>
<dbReference type="GO" id="GO:0042383">
    <property type="term" value="C:sarcolemma"/>
    <property type="evidence" value="ECO:0007669"/>
    <property type="project" value="UniProtKB-SubCell"/>
</dbReference>
<dbReference type="GO" id="GO:1903078">
    <property type="term" value="P:positive regulation of protein localization to plasma membrane"/>
    <property type="evidence" value="ECO:0007669"/>
    <property type="project" value="TreeGrafter"/>
</dbReference>
<dbReference type="InterPro" id="IPR027267">
    <property type="entry name" value="AH/BAR_dom_sf"/>
</dbReference>
<evidence type="ECO:0000313" key="12">
    <source>
        <dbReference type="EMBL" id="CAF2985638.1"/>
    </source>
</evidence>
<keyword evidence="9" id="KW-0862">Zinc</keyword>
<keyword evidence="6" id="KW-0479">Metal-binding</keyword>
<accession>A0A7R8HC94</accession>
<proteinExistence type="predicted"/>
<dbReference type="PROSITE" id="PS50081">
    <property type="entry name" value="ZF_DAG_PE_2"/>
    <property type="match status" value="1"/>
</dbReference>
<keyword evidence="10" id="KW-0472">Membrane</keyword>
<dbReference type="SMART" id="SM00326">
    <property type="entry name" value="SH3"/>
    <property type="match status" value="1"/>
</dbReference>
<keyword evidence="5" id="KW-0963">Cytoplasm</keyword>
<dbReference type="Proteomes" id="UP000675881">
    <property type="component" value="Chromosome 6"/>
</dbReference>
<dbReference type="InterPro" id="IPR036028">
    <property type="entry name" value="SH3-like_dom_sf"/>
</dbReference>
<dbReference type="CDD" id="cd00174">
    <property type="entry name" value="SH3"/>
    <property type="match status" value="1"/>
</dbReference>
<dbReference type="Pfam" id="PF00130">
    <property type="entry name" value="C1_1"/>
    <property type="match status" value="1"/>
</dbReference>
<gene>
    <name evidence="12" type="ORF">LSAA_11208</name>
</gene>
<dbReference type="InterPro" id="IPR046349">
    <property type="entry name" value="C1-like_sf"/>
</dbReference>
<dbReference type="PRINTS" id="PR00452">
    <property type="entry name" value="SH3DOMAIN"/>
</dbReference>
<dbReference type="PROSITE" id="PS00479">
    <property type="entry name" value="ZF_DAG_PE_1"/>
    <property type="match status" value="1"/>
</dbReference>
<dbReference type="OrthoDB" id="6250593at2759"/>
<dbReference type="GO" id="GO:0005737">
    <property type="term" value="C:cytoplasm"/>
    <property type="evidence" value="ECO:0007669"/>
    <property type="project" value="UniProtKB-SubCell"/>
</dbReference>
<name>A0A7R8HC94_LEPSM</name>
<keyword evidence="8" id="KW-0863">Zinc-finger</keyword>
<dbReference type="SMART" id="SM00109">
    <property type="entry name" value="C1"/>
    <property type="match status" value="1"/>
</dbReference>
<evidence type="ECO:0000256" key="7">
    <source>
        <dbReference type="ARBA" id="ARBA00022737"/>
    </source>
</evidence>
<protein>
    <submittedName>
        <fullName evidence="12">(salmon louse) hypothetical protein</fullName>
    </submittedName>
</protein>
<comment type="subcellular location">
    <subcellularLocation>
        <location evidence="1">Cell membrane</location>
        <location evidence="1">Sarcolemma</location>
        <topology evidence="1">Peripheral membrane protein</topology>
        <orientation evidence="1">Cytoplasmic side</orientation>
    </subcellularLocation>
    <subcellularLocation>
        <location evidence="2">Cytoplasm</location>
    </subcellularLocation>
</comment>
<dbReference type="Gene3D" id="2.30.30.40">
    <property type="entry name" value="SH3 Domains"/>
    <property type="match status" value="1"/>
</dbReference>